<reference evidence="2" key="1">
    <citation type="submission" date="2022-10" db="EMBL/GenBank/DDBJ databases">
        <title>Comparative genomics and taxonomic characterization of three novel marine species of genus Reichenbachiella exhibiting antioxidant and polysaccharide degradation activities.</title>
        <authorList>
            <person name="Muhammad N."/>
            <person name="Lee Y.-J."/>
            <person name="Ko J."/>
            <person name="Kim S.-G."/>
        </authorList>
    </citation>
    <scope>NUCLEOTIDE SEQUENCE</scope>
    <source>
        <strain evidence="2">Wsw4-B4</strain>
    </source>
</reference>
<organism evidence="2 3">
    <name type="scientific">Reichenbachiella carrageenanivorans</name>
    <dbReference type="NCBI Taxonomy" id="2979869"/>
    <lineage>
        <taxon>Bacteria</taxon>
        <taxon>Pseudomonadati</taxon>
        <taxon>Bacteroidota</taxon>
        <taxon>Cytophagia</taxon>
        <taxon>Cytophagales</taxon>
        <taxon>Reichenbachiellaceae</taxon>
        <taxon>Reichenbachiella</taxon>
    </lineage>
</organism>
<gene>
    <name evidence="2" type="ORF">N7E81_15335</name>
</gene>
<dbReference type="EMBL" id="CP106735">
    <property type="protein sequence ID" value="UXX78732.1"/>
    <property type="molecule type" value="Genomic_DNA"/>
</dbReference>
<keyword evidence="1" id="KW-0732">Signal</keyword>
<dbReference type="RefSeq" id="WP_263050477.1">
    <property type="nucleotide sequence ID" value="NZ_CP106735.1"/>
</dbReference>
<name>A0ABY6CXT3_9BACT</name>
<protein>
    <submittedName>
        <fullName evidence="2">Uncharacterized protein</fullName>
    </submittedName>
</protein>
<dbReference type="Proteomes" id="UP001062165">
    <property type="component" value="Chromosome"/>
</dbReference>
<evidence type="ECO:0000313" key="2">
    <source>
        <dbReference type="EMBL" id="UXX78732.1"/>
    </source>
</evidence>
<sequence length="159" mass="18197">MKSLTVTLLMCLFSCAAFAQTMEDRVTNYLEVFLEENKGAMTKAKLSNTRWATTDAMGGKSISFNSNGRFVLKTNGFQALENKRKGKWYINNEYVVLEEKKEKTPLYVLKNENQMMLVGDEQVDILKQLLVEASYKDGALKPYSYEEIFTFLNGMIVQN</sequence>
<keyword evidence="3" id="KW-1185">Reference proteome</keyword>
<evidence type="ECO:0000256" key="1">
    <source>
        <dbReference type="SAM" id="SignalP"/>
    </source>
</evidence>
<evidence type="ECO:0000313" key="3">
    <source>
        <dbReference type="Proteomes" id="UP001062165"/>
    </source>
</evidence>
<proteinExistence type="predicted"/>
<accession>A0ABY6CXT3</accession>
<feature type="chain" id="PRO_5046015137" evidence="1">
    <location>
        <begin position="20"/>
        <end position="159"/>
    </location>
</feature>
<feature type="signal peptide" evidence="1">
    <location>
        <begin position="1"/>
        <end position="19"/>
    </location>
</feature>